<feature type="domain" description="Glucose-6-phosphate dehydrogenase NAD-binding" evidence="6">
    <location>
        <begin position="9"/>
        <end position="177"/>
    </location>
</feature>
<dbReference type="RefSeq" id="WP_183351301.1">
    <property type="nucleotide sequence ID" value="NZ_JACHEO010000012.1"/>
</dbReference>
<evidence type="ECO:0000259" key="6">
    <source>
        <dbReference type="Pfam" id="PF00479"/>
    </source>
</evidence>
<evidence type="ECO:0000313" key="8">
    <source>
        <dbReference type="EMBL" id="MBB5348501.1"/>
    </source>
</evidence>
<dbReference type="PRINTS" id="PR00079">
    <property type="entry name" value="G6PDHDRGNASE"/>
</dbReference>
<dbReference type="InterPro" id="IPR022674">
    <property type="entry name" value="G6P_DH_NAD-bd"/>
</dbReference>
<evidence type="ECO:0000313" key="9">
    <source>
        <dbReference type="Proteomes" id="UP000539642"/>
    </source>
</evidence>
<sequence length="450" mass="50816">MDMGSLLFIFGATGDLATKKILPALQQWYGEEMPFARIWCLGRRSLDKQSYCRLVEEKGGFLLTDPLRARIDYHRLEFDDPWAYADLRDRCDTEPAVDGRRLFFLAVKPEAFVTVATRLQQAGLFIGGEPNHRLLFEKPFGESRTSAEEIQARLMTLAVEEQVYRIDHYLGKDMIRNLLAIRFANRIFAESWHGRAIETVEITSIETAGAEERFEYYDRAGAINDMVQSHLLQMLALVAMAAPDNFEAEPIRRRKIDVLQHVGLDPDRPPVLGQYRGYGPEGIASQTETYVEAAFRVDTGQWPDTVFLLKTGKKMGEKRTEIRLRYRASSMCLNCTEKVTAAANELVIEVYPQEGVLFRFNSKVPGYGYALEPVLAHYCHSCRVDGYKPEAYVKLLKDALAGDKTLFASFAELLVQWRIADRIRGAARGRGPVVYEPGTMIVGGEGGMGC</sequence>
<dbReference type="SUPFAM" id="SSF55347">
    <property type="entry name" value="Glyceraldehyde-3-phosphate dehydrogenase-like, C-terminal domain"/>
    <property type="match status" value="1"/>
</dbReference>
<dbReference type="GO" id="GO:0009051">
    <property type="term" value="P:pentose-phosphate shunt, oxidative branch"/>
    <property type="evidence" value="ECO:0007669"/>
    <property type="project" value="TreeGrafter"/>
</dbReference>
<dbReference type="Pfam" id="PF00479">
    <property type="entry name" value="G6PD_N"/>
    <property type="match status" value="1"/>
</dbReference>
<evidence type="ECO:0000256" key="4">
    <source>
        <dbReference type="ARBA" id="ARBA00023002"/>
    </source>
</evidence>
<protein>
    <submittedName>
        <fullName evidence="8">Glucose-6-phosphate 1-dehydrogenase</fullName>
        <ecNumber evidence="8">1.1.1.363</ecNumber>
        <ecNumber evidence="8">1.1.1.49</ecNumber>
    </submittedName>
</protein>
<dbReference type="Proteomes" id="UP000539642">
    <property type="component" value="Unassembled WGS sequence"/>
</dbReference>
<keyword evidence="4 8" id="KW-0560">Oxidoreductase</keyword>
<feature type="domain" description="Glucose-6-phosphate dehydrogenase C-terminal" evidence="7">
    <location>
        <begin position="179"/>
        <end position="440"/>
    </location>
</feature>
<evidence type="ECO:0000256" key="1">
    <source>
        <dbReference type="ARBA" id="ARBA00004937"/>
    </source>
</evidence>
<dbReference type="GO" id="GO:0005829">
    <property type="term" value="C:cytosol"/>
    <property type="evidence" value="ECO:0007669"/>
    <property type="project" value="TreeGrafter"/>
</dbReference>
<dbReference type="SUPFAM" id="SSF51735">
    <property type="entry name" value="NAD(P)-binding Rossmann-fold domains"/>
    <property type="match status" value="1"/>
</dbReference>
<dbReference type="Gene3D" id="3.40.50.720">
    <property type="entry name" value="NAD(P)-binding Rossmann-like Domain"/>
    <property type="match status" value="1"/>
</dbReference>
<evidence type="ECO:0000256" key="5">
    <source>
        <dbReference type="ARBA" id="ARBA00023277"/>
    </source>
</evidence>
<dbReference type="EC" id="1.1.1.49" evidence="8"/>
<evidence type="ECO:0000256" key="2">
    <source>
        <dbReference type="ARBA" id="ARBA00022526"/>
    </source>
</evidence>
<proteinExistence type="predicted"/>
<dbReference type="GO" id="GO:0006006">
    <property type="term" value="P:glucose metabolic process"/>
    <property type="evidence" value="ECO:0007669"/>
    <property type="project" value="UniProtKB-KW"/>
</dbReference>
<dbReference type="PIRSF" id="PIRSF000110">
    <property type="entry name" value="G6PD"/>
    <property type="match status" value="1"/>
</dbReference>
<comment type="caution">
    <text evidence="8">The sequence shown here is derived from an EMBL/GenBank/DDBJ whole genome shotgun (WGS) entry which is preliminary data.</text>
</comment>
<keyword evidence="2" id="KW-0313">Glucose metabolism</keyword>
<dbReference type="GO" id="GO:0004345">
    <property type="term" value="F:glucose-6-phosphate dehydrogenase activity"/>
    <property type="evidence" value="ECO:0007669"/>
    <property type="project" value="UniProtKB-EC"/>
</dbReference>
<dbReference type="InterPro" id="IPR001282">
    <property type="entry name" value="G6P_DH"/>
</dbReference>
<name>A0A840V640_9BACT</name>
<gene>
    <name evidence="8" type="ORF">HNQ81_002237</name>
</gene>
<keyword evidence="3" id="KW-0521">NADP</keyword>
<dbReference type="GO" id="GO:0050661">
    <property type="term" value="F:NADP binding"/>
    <property type="evidence" value="ECO:0007669"/>
    <property type="project" value="InterPro"/>
</dbReference>
<dbReference type="EMBL" id="JACHEO010000012">
    <property type="protein sequence ID" value="MBB5348501.1"/>
    <property type="molecule type" value="Genomic_DNA"/>
</dbReference>
<evidence type="ECO:0000256" key="3">
    <source>
        <dbReference type="ARBA" id="ARBA00022857"/>
    </source>
</evidence>
<dbReference type="Gene3D" id="3.30.360.10">
    <property type="entry name" value="Dihydrodipicolinate Reductase, domain 2"/>
    <property type="match status" value="1"/>
</dbReference>
<dbReference type="InterPro" id="IPR036291">
    <property type="entry name" value="NAD(P)-bd_dom_sf"/>
</dbReference>
<keyword evidence="5" id="KW-0119">Carbohydrate metabolism</keyword>
<reference evidence="8 9" key="1">
    <citation type="submission" date="2020-08" db="EMBL/GenBank/DDBJ databases">
        <title>Genomic Encyclopedia of Type Strains, Phase IV (KMG-IV): sequencing the most valuable type-strain genomes for metagenomic binning, comparative biology and taxonomic classification.</title>
        <authorList>
            <person name="Goeker M."/>
        </authorList>
    </citation>
    <scope>NUCLEOTIDE SEQUENCE [LARGE SCALE GENOMIC DNA]</scope>
    <source>
        <strain evidence="8 9">DSM 28570</strain>
    </source>
</reference>
<dbReference type="AlphaFoldDB" id="A0A840V640"/>
<dbReference type="EC" id="1.1.1.363" evidence="8"/>
<organism evidence="8 9">
    <name type="scientific">Desulfoprunum benzoelyticum</name>
    <dbReference type="NCBI Taxonomy" id="1506996"/>
    <lineage>
        <taxon>Bacteria</taxon>
        <taxon>Pseudomonadati</taxon>
        <taxon>Thermodesulfobacteriota</taxon>
        <taxon>Desulfobulbia</taxon>
        <taxon>Desulfobulbales</taxon>
        <taxon>Desulfobulbaceae</taxon>
        <taxon>Desulfoprunum</taxon>
    </lineage>
</organism>
<dbReference type="PANTHER" id="PTHR23429:SF0">
    <property type="entry name" value="GLUCOSE-6-PHOSPHATE 1-DEHYDROGENASE"/>
    <property type="match status" value="1"/>
</dbReference>
<keyword evidence="9" id="KW-1185">Reference proteome</keyword>
<accession>A0A840V640</accession>
<dbReference type="InterPro" id="IPR022675">
    <property type="entry name" value="G6P_DH_C"/>
</dbReference>
<dbReference type="PANTHER" id="PTHR23429">
    <property type="entry name" value="GLUCOSE-6-PHOSPHATE 1-DEHYDROGENASE G6PD"/>
    <property type="match status" value="1"/>
</dbReference>
<comment type="pathway">
    <text evidence="1">Carbohydrate degradation; pentose phosphate pathway; D-ribulose 5-phosphate from D-glucose 6-phosphate (oxidative stage): step 1/3.</text>
</comment>
<evidence type="ECO:0000259" key="7">
    <source>
        <dbReference type="Pfam" id="PF02781"/>
    </source>
</evidence>
<dbReference type="Pfam" id="PF02781">
    <property type="entry name" value="G6PD_C"/>
    <property type="match status" value="1"/>
</dbReference>